<organism evidence="2 3">
    <name type="scientific">Lysobacter koreensis</name>
    <dbReference type="NCBI Taxonomy" id="266122"/>
    <lineage>
        <taxon>Bacteria</taxon>
        <taxon>Pseudomonadati</taxon>
        <taxon>Pseudomonadota</taxon>
        <taxon>Gammaproteobacteria</taxon>
        <taxon>Lysobacterales</taxon>
        <taxon>Lysobacteraceae</taxon>
        <taxon>Lysobacter</taxon>
    </lineage>
</organism>
<evidence type="ECO:0000313" key="3">
    <source>
        <dbReference type="Proteomes" id="UP001597090"/>
    </source>
</evidence>
<sequence>MPLTLGFTGMDPVTESALQAAFTTANAQVGGQWHLLPEQQAAYVIVDMDSMYGPMSWLRLHANGKRVIGLTSAARTQTDFRLARPFDSASVTALLQQLDGTAPSAAANVAAPAAPASPAESVHPAGMTPAPQPQDRLPEEQPLPVREEIAPPPEPLSAVATELPARAAASASREPPSAAAAQVLPAAPSIAPRAPVEHKAAPAAPATAPTPAVVEAHAPALDTLVDWLASGKLSGRLRFERNGTALLIDTEQRQYHGPATLKALTGLFDGAVTAADFPAIDAATWSSQAAALGEPQSLARLVWYGALLAGHGTLAAGFDPEGRYQLLKWPQTEREFPKHFRIATAMMKGPATLAEIAEASGVPTGDVADFVNANLATGFADIYREPEPEVEPPKPSGLFGRLRGR</sequence>
<accession>A0ABW2YPA7</accession>
<evidence type="ECO:0000256" key="1">
    <source>
        <dbReference type="SAM" id="MobiDB-lite"/>
    </source>
</evidence>
<comment type="caution">
    <text evidence="2">The sequence shown here is derived from an EMBL/GenBank/DDBJ whole genome shotgun (WGS) entry which is preliminary data.</text>
</comment>
<name>A0ABW2YPA7_9GAMM</name>
<feature type="region of interest" description="Disordered" evidence="1">
    <location>
        <begin position="109"/>
        <end position="138"/>
    </location>
</feature>
<protein>
    <recommendedName>
        <fullName evidence="4">DUF4388 domain-containing protein</fullName>
    </recommendedName>
</protein>
<evidence type="ECO:0000313" key="2">
    <source>
        <dbReference type="EMBL" id="MFD0739480.1"/>
    </source>
</evidence>
<dbReference type="Proteomes" id="UP001597090">
    <property type="component" value="Unassembled WGS sequence"/>
</dbReference>
<evidence type="ECO:0008006" key="4">
    <source>
        <dbReference type="Google" id="ProtNLM"/>
    </source>
</evidence>
<dbReference type="RefSeq" id="WP_386812474.1">
    <property type="nucleotide sequence ID" value="NZ_JBHTIH010000003.1"/>
</dbReference>
<feature type="compositionally biased region" description="Low complexity" evidence="1">
    <location>
        <begin position="109"/>
        <end position="125"/>
    </location>
</feature>
<dbReference type="EMBL" id="JBHTIH010000003">
    <property type="protein sequence ID" value="MFD0739480.1"/>
    <property type="molecule type" value="Genomic_DNA"/>
</dbReference>
<reference evidence="3" key="1">
    <citation type="journal article" date="2019" name="Int. J. Syst. Evol. Microbiol.">
        <title>The Global Catalogue of Microorganisms (GCM) 10K type strain sequencing project: providing services to taxonomists for standard genome sequencing and annotation.</title>
        <authorList>
            <consortium name="The Broad Institute Genomics Platform"/>
            <consortium name="The Broad Institute Genome Sequencing Center for Infectious Disease"/>
            <person name="Wu L."/>
            <person name="Ma J."/>
        </authorList>
    </citation>
    <scope>NUCLEOTIDE SEQUENCE [LARGE SCALE GENOMIC DNA]</scope>
    <source>
        <strain evidence="3">CCUG 55491</strain>
    </source>
</reference>
<proteinExistence type="predicted"/>
<keyword evidence="3" id="KW-1185">Reference proteome</keyword>
<feature type="region of interest" description="Disordered" evidence="1">
    <location>
        <begin position="385"/>
        <end position="405"/>
    </location>
</feature>
<gene>
    <name evidence="2" type="ORF">ACFQZQ_09335</name>
</gene>
<feature type="region of interest" description="Disordered" evidence="1">
    <location>
        <begin position="164"/>
        <end position="183"/>
    </location>
</feature>